<evidence type="ECO:0000313" key="1">
    <source>
        <dbReference type="EMBL" id="XAM41187.1"/>
    </source>
</evidence>
<reference evidence="1 2" key="1">
    <citation type="submission" date="2024-04" db="EMBL/GenBank/DDBJ databases">
        <title>Isolation and characterization of novel acetogenic strains of the genera Terrisporobacter and Acetoanaerobium.</title>
        <authorList>
            <person name="Boeer T."/>
            <person name="Schueler M.A."/>
            <person name="Lueschen A."/>
            <person name="Eysell L."/>
            <person name="Droege J."/>
            <person name="Heinemann M."/>
            <person name="Engelhardt L."/>
            <person name="Basen M."/>
            <person name="Daniel R."/>
        </authorList>
    </citation>
    <scope>NUCLEOTIDE SEQUENCE [LARGE SCALE GENOMIC DNA]</scope>
    <source>
        <strain evidence="1 2">ELB</strain>
    </source>
</reference>
<keyword evidence="2" id="KW-1185">Reference proteome</keyword>
<dbReference type="Proteomes" id="UP001477947">
    <property type="component" value="Chromosome"/>
</dbReference>
<protein>
    <submittedName>
        <fullName evidence="1">Uncharacterized protein</fullName>
    </submittedName>
</protein>
<gene>
    <name evidence="1" type="ORF">TPELB_14980</name>
</gene>
<dbReference type="RefSeq" id="WP_343339143.1">
    <property type="nucleotide sequence ID" value="NZ_CP154622.1"/>
</dbReference>
<organism evidence="1 2">
    <name type="scientific">Terrisporobacter petrolearius</name>
    <dbReference type="NCBI Taxonomy" id="1460447"/>
    <lineage>
        <taxon>Bacteria</taxon>
        <taxon>Bacillati</taxon>
        <taxon>Bacillota</taxon>
        <taxon>Clostridia</taxon>
        <taxon>Peptostreptococcales</taxon>
        <taxon>Peptostreptococcaceae</taxon>
        <taxon>Terrisporobacter</taxon>
    </lineage>
</organism>
<sequence>MEIEYFDMKNKPEGWPANAIECQLENIYTQVEKFKENPSYQNKEVLISLVSDHDLNQRSSLGLHRTTDYEVSLINSLFLNALVFNISALKTYLYEVVGQKTRMQKMVSWFDQSIEIKEFLGLMPQLKLYHIVYQNFTIGEDMTFADKLIETVETYIEYSKENDSDEIYQQTLANITRNYIILINDISYFRCIKRTGIWAFSRD</sequence>
<proteinExistence type="predicted"/>
<name>A0ABZ3FBN0_9FIRM</name>
<evidence type="ECO:0000313" key="2">
    <source>
        <dbReference type="Proteomes" id="UP001477947"/>
    </source>
</evidence>
<dbReference type="EMBL" id="CP154622">
    <property type="protein sequence ID" value="XAM41187.1"/>
    <property type="molecule type" value="Genomic_DNA"/>
</dbReference>
<accession>A0ABZ3FBN0</accession>